<evidence type="ECO:0008006" key="4">
    <source>
        <dbReference type="Google" id="ProtNLM"/>
    </source>
</evidence>
<feature type="transmembrane region" description="Helical" evidence="1">
    <location>
        <begin position="81"/>
        <end position="103"/>
    </location>
</feature>
<dbReference type="AlphaFoldDB" id="A0A4Q1K2S8"/>
<keyword evidence="1" id="KW-1133">Transmembrane helix</keyword>
<evidence type="ECO:0000313" key="3">
    <source>
        <dbReference type="Proteomes" id="UP000290283"/>
    </source>
</evidence>
<feature type="transmembrane region" description="Helical" evidence="1">
    <location>
        <begin position="115"/>
        <end position="136"/>
    </location>
</feature>
<feature type="transmembrane region" description="Helical" evidence="1">
    <location>
        <begin position="32"/>
        <end position="48"/>
    </location>
</feature>
<dbReference type="EMBL" id="SBKO01000002">
    <property type="protein sequence ID" value="RXR19255.1"/>
    <property type="molecule type" value="Genomic_DNA"/>
</dbReference>
<gene>
    <name evidence="2" type="ORF">EQG63_07365</name>
</gene>
<keyword evidence="1" id="KW-0472">Membrane</keyword>
<feature type="transmembrane region" description="Helical" evidence="1">
    <location>
        <begin position="55"/>
        <end position="75"/>
    </location>
</feature>
<protein>
    <recommendedName>
        <fullName evidence="4">YhhN-like protein</fullName>
    </recommendedName>
</protein>
<accession>A0A4Q1K2S8</accession>
<comment type="caution">
    <text evidence="2">The sequence shown here is derived from an EMBL/GenBank/DDBJ whole genome shotgun (WGS) entry which is preliminary data.</text>
</comment>
<evidence type="ECO:0000313" key="2">
    <source>
        <dbReference type="EMBL" id="RXR19255.1"/>
    </source>
</evidence>
<keyword evidence="1" id="KW-0812">Transmembrane</keyword>
<sequence>MKISKVALQLYSVASILTVIAVFFNWKWVEFIVKPIIIPAIFYYYTQINKNRFETIVVILLIVNFASDMIAVFDYENKGEIVIALNLIGNLILSYFFISDFFLLKNFDKHNLPQLSLFLIGFLIITYFFLTLIPGLNVVKLFYYLVYGIILSLMATVTIQNYITSNYIKCFYAMLVSIAFIFTDTFYVIYNFYLPMKIFLLFNLAIQFGSYYYLVKYFAAAPHNELHNDRKSI</sequence>
<feature type="transmembrane region" description="Helical" evidence="1">
    <location>
        <begin position="7"/>
        <end position="26"/>
    </location>
</feature>
<dbReference type="Proteomes" id="UP000290283">
    <property type="component" value="Unassembled WGS sequence"/>
</dbReference>
<feature type="transmembrane region" description="Helical" evidence="1">
    <location>
        <begin position="170"/>
        <end position="190"/>
    </location>
</feature>
<organism evidence="2 3">
    <name type="scientific">Flavobacterium amnicola</name>
    <dbReference type="NCBI Taxonomy" id="2506422"/>
    <lineage>
        <taxon>Bacteria</taxon>
        <taxon>Pseudomonadati</taxon>
        <taxon>Bacteroidota</taxon>
        <taxon>Flavobacteriia</taxon>
        <taxon>Flavobacteriales</taxon>
        <taxon>Flavobacteriaceae</taxon>
        <taxon>Flavobacterium</taxon>
    </lineage>
</organism>
<name>A0A4Q1K2S8_9FLAO</name>
<feature type="transmembrane region" description="Helical" evidence="1">
    <location>
        <begin position="142"/>
        <end position="163"/>
    </location>
</feature>
<keyword evidence="3" id="KW-1185">Reference proteome</keyword>
<evidence type="ECO:0000256" key="1">
    <source>
        <dbReference type="SAM" id="Phobius"/>
    </source>
</evidence>
<dbReference type="OrthoDB" id="1377116at2"/>
<dbReference type="RefSeq" id="WP_129435713.1">
    <property type="nucleotide sequence ID" value="NZ_SBKO01000002.1"/>
</dbReference>
<reference evidence="3" key="1">
    <citation type="submission" date="2019-01" db="EMBL/GenBank/DDBJ databases">
        <title>Cytophagaceae bacterium strain CAR-16.</title>
        <authorList>
            <person name="Chen W.-M."/>
        </authorList>
    </citation>
    <scope>NUCLEOTIDE SEQUENCE [LARGE SCALE GENOMIC DNA]</scope>
    <source>
        <strain evidence="3">LLJ-11</strain>
    </source>
</reference>
<feature type="transmembrane region" description="Helical" evidence="1">
    <location>
        <begin position="196"/>
        <end position="214"/>
    </location>
</feature>
<proteinExistence type="predicted"/>